<dbReference type="Gene3D" id="1.50.10.10">
    <property type="match status" value="1"/>
</dbReference>
<evidence type="ECO:0000259" key="1">
    <source>
        <dbReference type="Pfam" id="PF00723"/>
    </source>
</evidence>
<dbReference type="Gene3D" id="3.30.70.1020">
    <property type="entry name" value="Trehalose-6-phosphate phosphatase related protein, domain 2"/>
    <property type="match status" value="1"/>
</dbReference>
<dbReference type="InterPro" id="IPR008928">
    <property type="entry name" value="6-hairpin_glycosidase_sf"/>
</dbReference>
<dbReference type="PANTHER" id="PTHR31616">
    <property type="entry name" value="TREHALASE"/>
    <property type="match status" value="1"/>
</dbReference>
<dbReference type="RefSeq" id="WP_120043608.1">
    <property type="nucleotide sequence ID" value="NZ_QZFU01000035.1"/>
</dbReference>
<dbReference type="OrthoDB" id="3902805at2"/>
<gene>
    <name evidence="3" type="primary">otsB</name>
    <name evidence="3" type="ORF">D5S18_25360</name>
</gene>
<dbReference type="Pfam" id="PF19291">
    <property type="entry name" value="TREH_N"/>
    <property type="match status" value="1"/>
</dbReference>
<dbReference type="GO" id="GO:0004553">
    <property type="term" value="F:hydrolase activity, hydrolyzing O-glycosyl compounds"/>
    <property type="evidence" value="ECO:0007669"/>
    <property type="project" value="TreeGrafter"/>
</dbReference>
<dbReference type="InterPro" id="IPR045582">
    <property type="entry name" value="Trehalase-like_N"/>
</dbReference>
<dbReference type="InterPro" id="IPR036412">
    <property type="entry name" value="HAD-like_sf"/>
</dbReference>
<dbReference type="AlphaFoldDB" id="A0A3A4KC12"/>
<dbReference type="SUPFAM" id="SSF48208">
    <property type="entry name" value="Six-hairpin glycosidases"/>
    <property type="match status" value="1"/>
</dbReference>
<organism evidence="3 4">
    <name type="scientific">Nocardia panacis</name>
    <dbReference type="NCBI Taxonomy" id="2340916"/>
    <lineage>
        <taxon>Bacteria</taxon>
        <taxon>Bacillati</taxon>
        <taxon>Actinomycetota</taxon>
        <taxon>Actinomycetes</taxon>
        <taxon>Mycobacteriales</taxon>
        <taxon>Nocardiaceae</taxon>
        <taxon>Nocardia</taxon>
    </lineage>
</organism>
<dbReference type="EMBL" id="QZFU01000035">
    <property type="protein sequence ID" value="RJO71240.1"/>
    <property type="molecule type" value="Genomic_DNA"/>
</dbReference>
<dbReference type="NCBIfam" id="TIGR01484">
    <property type="entry name" value="HAD-SF-IIB"/>
    <property type="match status" value="1"/>
</dbReference>
<dbReference type="InterPro" id="IPR023214">
    <property type="entry name" value="HAD_sf"/>
</dbReference>
<evidence type="ECO:0000313" key="4">
    <source>
        <dbReference type="Proteomes" id="UP000266677"/>
    </source>
</evidence>
<dbReference type="CDD" id="cd01627">
    <property type="entry name" value="HAD_TPP"/>
    <property type="match status" value="1"/>
</dbReference>
<evidence type="ECO:0000313" key="3">
    <source>
        <dbReference type="EMBL" id="RJO71240.1"/>
    </source>
</evidence>
<dbReference type="EC" id="3.1.3.12" evidence="3"/>
<dbReference type="PANTHER" id="PTHR31616:SF0">
    <property type="entry name" value="GLUCAN 1,4-ALPHA-GLUCOSIDASE"/>
    <property type="match status" value="1"/>
</dbReference>
<feature type="domain" description="GH15-like" evidence="1">
    <location>
        <begin position="476"/>
        <end position="845"/>
    </location>
</feature>
<dbReference type="Proteomes" id="UP000266677">
    <property type="component" value="Unassembled WGS sequence"/>
</dbReference>
<protein>
    <submittedName>
        <fullName evidence="3">Trehalose-phosphatase</fullName>
        <ecNumber evidence="3">3.1.3.12</ecNumber>
    </submittedName>
</protein>
<dbReference type="GO" id="GO:0005992">
    <property type="term" value="P:trehalose biosynthetic process"/>
    <property type="evidence" value="ECO:0007669"/>
    <property type="project" value="InterPro"/>
</dbReference>
<dbReference type="Pfam" id="PF02358">
    <property type="entry name" value="Trehalose_PPase"/>
    <property type="match status" value="1"/>
</dbReference>
<dbReference type="InterPro" id="IPR003337">
    <property type="entry name" value="Trehalose_PPase"/>
</dbReference>
<accession>A0A3A4KC12</accession>
<dbReference type="InterPro" id="IPR011613">
    <property type="entry name" value="GH15-like"/>
</dbReference>
<comment type="caution">
    <text evidence="3">The sequence shown here is derived from an EMBL/GenBank/DDBJ whole genome shotgun (WGS) entry which is preliminary data.</text>
</comment>
<dbReference type="InterPro" id="IPR012341">
    <property type="entry name" value="6hp_glycosidase-like_sf"/>
</dbReference>
<dbReference type="SUPFAM" id="SSF56784">
    <property type="entry name" value="HAD-like"/>
    <property type="match status" value="1"/>
</dbReference>
<proteinExistence type="predicted"/>
<sequence>MSAQDLPLELRRALSTVARVPRLLVASDYDGTIAPIVSDPTKAYPHRESVNALRALAGLTATTAAVISGRALRDLAALSRLPVEVQLIGSHGSEFDVGFVHAIDNDAKHLLQEVTAALTRIAAENPGVSVETKPASIALHVRNAGPEIGRRALTQARQGPASWVGVQVTEGKAVIELAVVPTDKGAALDTVRHEAGASAAVFFGDDVTDEKAFRVLSGPDVGIKVGEGDTLAGYRVSSTEEVARALAFLLEERRTWLAGASAPRIERLTMLASPRSNALLTPDATVTWFCHPEPDSAAVFAHLLGGPQAGHFTIAPERSGLPLSQRYVDGTMTVETRWASLQVVDYLPHDVTGDRTDLTRVITGDAKAVVTFAPRPEFGQVPVTIKAGPTGLRVQGTNDPMVLRSPGVEWEIIDDGMHHTARAVIDPSNGPIVLEMRCGTADLAPAMTSEPERRKLAESYWGQWSAGLDLPPLKPDLMKRSALTLRGLVHAPSGSILAAATTSLPEDIGGVRNWDYRYCWLRDASLTAQALVSLGSLEEAENFLGWVHRVLETLQGPERLHPLYTIYGETLPPEASIDQLPGYAGSRPVRVGNAANMQVQLDVFGPIVDLIASLSHARELKGITDAGKALPDPDWELVSAMVSAVQRRWQEPDHGIWEIRGNPRHHVYSKVMGWLTVDRALTLAHRFDRPIDPAWEILRETIAAEVKEHGWNDEVRSYTAAYDGTDLDAATLHIGLSGLIDPSDPRFAATVVATEAELRSGATVYRYHHDDGLPGGEGGFHLCAAWLVEAYLLIGRRSDAEALFAQLVDAAGPTGLLSEEYDPIAERSLGNHPQAYSHLGLLRCAQLLSQPVEALV</sequence>
<keyword evidence="4" id="KW-1185">Reference proteome</keyword>
<feature type="domain" description="Trehalase-like N-terminal" evidence="2">
    <location>
        <begin position="251"/>
        <end position="461"/>
    </location>
</feature>
<dbReference type="Gene3D" id="3.40.50.1000">
    <property type="entry name" value="HAD superfamily/HAD-like"/>
    <property type="match status" value="1"/>
</dbReference>
<dbReference type="Pfam" id="PF00723">
    <property type="entry name" value="Glyco_hydro_15"/>
    <property type="match status" value="1"/>
</dbReference>
<keyword evidence="3" id="KW-0378">Hydrolase</keyword>
<evidence type="ECO:0000259" key="2">
    <source>
        <dbReference type="Pfam" id="PF19291"/>
    </source>
</evidence>
<dbReference type="GO" id="GO:0004805">
    <property type="term" value="F:trehalose-phosphatase activity"/>
    <property type="evidence" value="ECO:0007669"/>
    <property type="project" value="UniProtKB-EC"/>
</dbReference>
<dbReference type="InterPro" id="IPR006379">
    <property type="entry name" value="HAD-SF_hydro_IIB"/>
</dbReference>
<name>A0A3A4KC12_9NOCA</name>
<reference evidence="3 4" key="1">
    <citation type="submission" date="2018-09" db="EMBL/GenBank/DDBJ databases">
        <title>YIM PH21274 draft genome.</title>
        <authorList>
            <person name="Miao C."/>
        </authorList>
    </citation>
    <scope>NUCLEOTIDE SEQUENCE [LARGE SCALE GENOMIC DNA]</scope>
    <source>
        <strain evidence="3 4">YIM PH 21724</strain>
    </source>
</reference>
<dbReference type="NCBIfam" id="TIGR00685">
    <property type="entry name" value="T6PP"/>
    <property type="match status" value="1"/>
</dbReference>